<gene>
    <name evidence="1" type="ORF">GCM10017581_025790</name>
</gene>
<evidence type="ECO:0000313" key="1">
    <source>
        <dbReference type="EMBL" id="GLL00838.1"/>
    </source>
</evidence>
<dbReference type="Proteomes" id="UP001143480">
    <property type="component" value="Unassembled WGS sequence"/>
</dbReference>
<dbReference type="AlphaFoldDB" id="A0A9W6NL79"/>
<evidence type="ECO:0000313" key="2">
    <source>
        <dbReference type="Proteomes" id="UP001143480"/>
    </source>
</evidence>
<dbReference type="SUPFAM" id="SSF109854">
    <property type="entry name" value="DinB/YfiT-like putative metalloenzymes"/>
    <property type="match status" value="1"/>
</dbReference>
<accession>A0A9W6NL79</accession>
<sequence>MVGMIWTAPPPPPFGGSLVASERTLLEGFLDWQRAVLVGKCTGLTGEQLAARGVPPSTISLLGLLRHVTDVEREWFQHRVQKLPVVYSYKRPDARDAAFDEADPDRAERDYDRLLAEWQASRAAVADMPLDFAFEDDLRGPMSLRAVYLHLIQEYARHNGHADILREQIDGRTG</sequence>
<reference evidence="1" key="1">
    <citation type="journal article" date="2014" name="Int. J. Syst. Evol. Microbiol.">
        <title>Complete genome sequence of Corynebacterium casei LMG S-19264T (=DSM 44701T), isolated from a smear-ripened cheese.</title>
        <authorList>
            <consortium name="US DOE Joint Genome Institute (JGI-PGF)"/>
            <person name="Walter F."/>
            <person name="Albersmeier A."/>
            <person name="Kalinowski J."/>
            <person name="Ruckert C."/>
        </authorList>
    </citation>
    <scope>NUCLEOTIDE SEQUENCE</scope>
    <source>
        <strain evidence="1">VKM Ac-1321</strain>
    </source>
</reference>
<evidence type="ECO:0008006" key="3">
    <source>
        <dbReference type="Google" id="ProtNLM"/>
    </source>
</evidence>
<comment type="caution">
    <text evidence="1">The sequence shown here is derived from an EMBL/GenBank/DDBJ whole genome shotgun (WGS) entry which is preliminary data.</text>
</comment>
<dbReference type="EMBL" id="BSFP01000011">
    <property type="protein sequence ID" value="GLL00838.1"/>
    <property type="molecule type" value="Genomic_DNA"/>
</dbReference>
<keyword evidence="2" id="KW-1185">Reference proteome</keyword>
<dbReference type="InterPro" id="IPR007061">
    <property type="entry name" value="MST-like"/>
</dbReference>
<reference evidence="1" key="2">
    <citation type="submission" date="2023-01" db="EMBL/GenBank/DDBJ databases">
        <authorList>
            <person name="Sun Q."/>
            <person name="Evtushenko L."/>
        </authorList>
    </citation>
    <scope>NUCLEOTIDE SEQUENCE</scope>
    <source>
        <strain evidence="1">VKM Ac-1321</strain>
    </source>
</reference>
<dbReference type="InterPro" id="IPR034660">
    <property type="entry name" value="DinB/YfiT-like"/>
</dbReference>
<organism evidence="1 2">
    <name type="scientific">Dactylosporangium matsuzakiense</name>
    <dbReference type="NCBI Taxonomy" id="53360"/>
    <lineage>
        <taxon>Bacteria</taxon>
        <taxon>Bacillati</taxon>
        <taxon>Actinomycetota</taxon>
        <taxon>Actinomycetes</taxon>
        <taxon>Micromonosporales</taxon>
        <taxon>Micromonosporaceae</taxon>
        <taxon>Dactylosporangium</taxon>
    </lineage>
</organism>
<protein>
    <recommendedName>
        <fullName evidence="3">Damage-inducible protein DinB</fullName>
    </recommendedName>
</protein>
<dbReference type="Gene3D" id="1.20.120.450">
    <property type="entry name" value="dinb family like domain"/>
    <property type="match status" value="1"/>
</dbReference>
<name>A0A9W6NL79_9ACTN</name>
<dbReference type="Pfam" id="PF04978">
    <property type="entry name" value="MST"/>
    <property type="match status" value="1"/>
</dbReference>
<proteinExistence type="predicted"/>